<dbReference type="EC" id="1.1.1.1" evidence="4"/>
<dbReference type="FunFam" id="3.40.50.1970:FF:000003">
    <property type="entry name" value="Alcohol dehydrogenase, iron-containing"/>
    <property type="match status" value="1"/>
</dbReference>
<dbReference type="InterPro" id="IPR018211">
    <property type="entry name" value="ADH_Fe_CS"/>
</dbReference>
<evidence type="ECO:0000259" key="2">
    <source>
        <dbReference type="Pfam" id="PF00465"/>
    </source>
</evidence>
<keyword evidence="1 4" id="KW-0560">Oxidoreductase</keyword>
<dbReference type="Pfam" id="PF00465">
    <property type="entry name" value="Fe-ADH"/>
    <property type="match status" value="1"/>
</dbReference>
<dbReference type="GO" id="GO:0046872">
    <property type="term" value="F:metal ion binding"/>
    <property type="evidence" value="ECO:0007669"/>
    <property type="project" value="InterPro"/>
</dbReference>
<gene>
    <name evidence="4" type="primary">adhE_2</name>
    <name evidence="4" type="ORF">NCTC13028_02594</name>
</gene>
<dbReference type="Gene3D" id="1.20.1090.10">
    <property type="entry name" value="Dehydroquinate synthase-like - alpha domain"/>
    <property type="match status" value="1"/>
</dbReference>
<dbReference type="GO" id="GO:0004022">
    <property type="term" value="F:alcohol dehydrogenase (NAD+) activity"/>
    <property type="evidence" value="ECO:0007669"/>
    <property type="project" value="UniProtKB-EC"/>
</dbReference>
<dbReference type="FunFam" id="1.20.1090.10:FF:000001">
    <property type="entry name" value="Aldehyde-alcohol dehydrogenase"/>
    <property type="match status" value="1"/>
</dbReference>
<evidence type="ECO:0000313" key="5">
    <source>
        <dbReference type="Proteomes" id="UP000250223"/>
    </source>
</evidence>
<dbReference type="InterPro" id="IPR056798">
    <property type="entry name" value="ADH_Fe_C"/>
</dbReference>
<dbReference type="PROSITE" id="PS00913">
    <property type="entry name" value="ADH_IRON_1"/>
    <property type="match status" value="1"/>
</dbReference>
<dbReference type="Pfam" id="PF25137">
    <property type="entry name" value="ADH_Fe_C"/>
    <property type="match status" value="1"/>
</dbReference>
<reference evidence="4 5" key="1">
    <citation type="submission" date="2018-06" db="EMBL/GenBank/DDBJ databases">
        <authorList>
            <consortium name="Pathogen Informatics"/>
            <person name="Doyle S."/>
        </authorList>
    </citation>
    <scope>NUCLEOTIDE SEQUENCE [LARGE SCALE GENOMIC DNA]</scope>
    <source>
        <strain evidence="4 5">NCTC13028</strain>
    </source>
</reference>
<evidence type="ECO:0000256" key="1">
    <source>
        <dbReference type="ARBA" id="ARBA00023002"/>
    </source>
</evidence>
<dbReference type="Proteomes" id="UP000250223">
    <property type="component" value="Unassembled WGS sequence"/>
</dbReference>
<evidence type="ECO:0000313" key="4">
    <source>
        <dbReference type="EMBL" id="SQB36784.1"/>
    </source>
</evidence>
<name>A0A2X2W8R3_CLOCO</name>
<protein>
    <submittedName>
        <fullName evidence="4">Ethanol dehydrogenase</fullName>
        <ecNumber evidence="4">1.1.1.1</ecNumber>
    </submittedName>
</protein>
<feature type="domain" description="Fe-containing alcohol dehydrogenase-like C-terminal" evidence="3">
    <location>
        <begin position="177"/>
        <end position="374"/>
    </location>
</feature>
<feature type="domain" description="Alcohol dehydrogenase iron-type/glycerol dehydrogenase GldA" evidence="2">
    <location>
        <begin position="9"/>
        <end position="164"/>
    </location>
</feature>
<dbReference type="Gene3D" id="3.40.50.1970">
    <property type="match status" value="1"/>
</dbReference>
<accession>A0A2X2W8R3</accession>
<dbReference type="CDD" id="cd08180">
    <property type="entry name" value="PDD"/>
    <property type="match status" value="1"/>
</dbReference>
<dbReference type="SUPFAM" id="SSF56796">
    <property type="entry name" value="Dehydroquinate synthase-like"/>
    <property type="match status" value="1"/>
</dbReference>
<dbReference type="InterPro" id="IPR001670">
    <property type="entry name" value="ADH_Fe/GldA"/>
</dbReference>
<dbReference type="AlphaFoldDB" id="A0A2X2W8R3"/>
<dbReference type="RefSeq" id="WP_111921878.1">
    <property type="nucleotide sequence ID" value="NZ_UAWC01000027.1"/>
</dbReference>
<organism evidence="4 5">
    <name type="scientific">Clostridium cochlearium</name>
    <dbReference type="NCBI Taxonomy" id="1494"/>
    <lineage>
        <taxon>Bacteria</taxon>
        <taxon>Bacillati</taxon>
        <taxon>Bacillota</taxon>
        <taxon>Clostridia</taxon>
        <taxon>Eubacteriales</taxon>
        <taxon>Clostridiaceae</taxon>
        <taxon>Clostridium</taxon>
    </lineage>
</organism>
<dbReference type="InterPro" id="IPR039697">
    <property type="entry name" value="Alcohol_dehydrogenase_Fe"/>
</dbReference>
<proteinExistence type="predicted"/>
<dbReference type="EMBL" id="UAWC01000027">
    <property type="protein sequence ID" value="SQB36784.1"/>
    <property type="molecule type" value="Genomic_DNA"/>
</dbReference>
<dbReference type="PANTHER" id="PTHR11496">
    <property type="entry name" value="ALCOHOL DEHYDROGENASE"/>
    <property type="match status" value="1"/>
</dbReference>
<evidence type="ECO:0000259" key="3">
    <source>
        <dbReference type="Pfam" id="PF25137"/>
    </source>
</evidence>
<sequence length="375" mass="41356">MKEFSIKPKVYFGNDSIEVISKLKGTKALIVTDPFMIKIGFVDKIQGLLRKANIEYSVFSEVQPDPPIEIINLGIKHTLKFLPDIVIALGGGSAIDVAKGICVFSSGIIRATDKTKEKPLFVAIPTTSGTGSEVTAFSVVTDKKNNRKYPLYDISLTPDISILDVQLVKSVPKEIVADTGMDVLTHAIEAYVSKNASDYSDALAEKAIRLVFKYLIRSYKDPKDIEAKEKMHNASCLAGMAFNNASLGLNHGMAHVLGGKFHIPHGRANAIVITNVIEYNSNVNDAAKKYRDIAESLNLPCDNIKKGVISLIDEIKKLKKEINIPSLQELTINKDKYYKEITNMAKIALEDKCTATNPKIPTLNEVEELLKKTYI</sequence>
<dbReference type="PANTHER" id="PTHR11496:SF83">
    <property type="entry name" value="HYDROXYACID-OXOACID TRANSHYDROGENASE, MITOCHONDRIAL"/>
    <property type="match status" value="1"/>
</dbReference>